<dbReference type="RefSeq" id="WP_209528339.1">
    <property type="nucleotide sequence ID" value="NZ_JAEEGA010000007.1"/>
</dbReference>
<comment type="caution">
    <text evidence="1">The sequence shown here is derived from an EMBL/GenBank/DDBJ whole genome shotgun (WGS) entry which is preliminary data.</text>
</comment>
<gene>
    <name evidence="1" type="ORF">I6N95_12375</name>
</gene>
<protein>
    <submittedName>
        <fullName evidence="1">Uncharacterized protein</fullName>
    </submittedName>
</protein>
<dbReference type="EMBL" id="JAEEGA010000007">
    <property type="protein sequence ID" value="MBP1041806.1"/>
    <property type="molecule type" value="Genomic_DNA"/>
</dbReference>
<accession>A0A940P8W4</accession>
<keyword evidence="2" id="KW-1185">Reference proteome</keyword>
<evidence type="ECO:0000313" key="1">
    <source>
        <dbReference type="EMBL" id="MBP1041806.1"/>
    </source>
</evidence>
<dbReference type="Proteomes" id="UP000674938">
    <property type="component" value="Unassembled WGS sequence"/>
</dbReference>
<evidence type="ECO:0000313" key="2">
    <source>
        <dbReference type="Proteomes" id="UP000674938"/>
    </source>
</evidence>
<dbReference type="AlphaFoldDB" id="A0A940P8W4"/>
<organism evidence="1 2">
    <name type="scientific">Vagococcus allomyrinae</name>
    <dbReference type="NCBI Taxonomy" id="2794353"/>
    <lineage>
        <taxon>Bacteria</taxon>
        <taxon>Bacillati</taxon>
        <taxon>Bacillota</taxon>
        <taxon>Bacilli</taxon>
        <taxon>Lactobacillales</taxon>
        <taxon>Enterococcaceae</taxon>
        <taxon>Vagococcus</taxon>
    </lineage>
</organism>
<name>A0A940P8W4_9ENTE</name>
<reference evidence="1" key="1">
    <citation type="submission" date="2020-12" db="EMBL/GenBank/DDBJ databases">
        <title>Vagococcus allomyrinae sp. nov. and Enterococcus lavae sp. nov., isolated from the larvae of Allomyrina dichotoma.</title>
        <authorList>
            <person name="Lee S.D."/>
        </authorList>
    </citation>
    <scope>NUCLEOTIDE SEQUENCE</scope>
    <source>
        <strain evidence="1">BWB3-3</strain>
    </source>
</reference>
<proteinExistence type="predicted"/>
<sequence length="90" mass="10325">MKTNQIGIVHRINLVKTFPNMKVTFNLVTTKEVIHCVVSNNELAQQFLFLDNGTTEIACFGFVNHHNQLDIQKMTIRNPTSYILTFAMKV</sequence>